<evidence type="ECO:0000313" key="1">
    <source>
        <dbReference type="EMBL" id="MST91358.1"/>
    </source>
</evidence>
<comment type="caution">
    <text evidence="1">The sequence shown here is derived from an EMBL/GenBank/DDBJ whole genome shotgun (WGS) entry which is preliminary data.</text>
</comment>
<proteinExistence type="predicted"/>
<dbReference type="Gene3D" id="1.10.10.1850">
    <property type="entry name" value="Sporulation protein-like"/>
    <property type="match status" value="1"/>
</dbReference>
<reference evidence="1 2" key="1">
    <citation type="submission" date="2019-08" db="EMBL/GenBank/DDBJ databases">
        <title>In-depth cultivation of the pig gut microbiome towards novel bacterial diversity and tailored functional studies.</title>
        <authorList>
            <person name="Wylensek D."/>
            <person name="Hitch T.C.A."/>
            <person name="Clavel T."/>
        </authorList>
    </citation>
    <scope>NUCLEOTIDE SEQUENCE [LARGE SCALE GENOMIC DNA]</scope>
    <source>
        <strain evidence="1 2">WCA3-601-WT-6J</strain>
    </source>
</reference>
<organism evidence="1 2">
    <name type="scientific">Ruthenibacterium lactatiformans</name>
    <dbReference type="NCBI Taxonomy" id="1550024"/>
    <lineage>
        <taxon>Bacteria</taxon>
        <taxon>Bacillati</taxon>
        <taxon>Bacillota</taxon>
        <taxon>Clostridia</taxon>
        <taxon>Eubacteriales</taxon>
        <taxon>Oscillospiraceae</taxon>
        <taxon>Ruthenibacterium</taxon>
    </lineage>
</organism>
<accession>A0A6I2U5G2</accession>
<dbReference type="InterPro" id="IPR025468">
    <property type="entry name" value="TTRAP"/>
</dbReference>
<dbReference type="Pfam" id="PF14203">
    <property type="entry name" value="TTRAP"/>
    <property type="match status" value="1"/>
</dbReference>
<evidence type="ECO:0000313" key="2">
    <source>
        <dbReference type="Proteomes" id="UP000431913"/>
    </source>
</evidence>
<evidence type="ECO:0008006" key="3">
    <source>
        <dbReference type="Google" id="ProtNLM"/>
    </source>
</evidence>
<dbReference type="EMBL" id="VUNJ01000004">
    <property type="protein sequence ID" value="MST91358.1"/>
    <property type="molecule type" value="Genomic_DNA"/>
</dbReference>
<gene>
    <name evidence="1" type="ORF">FYJ76_05305</name>
</gene>
<protein>
    <recommendedName>
        <fullName evidence="3">Tranposon-transfer assisting protein</fullName>
    </recommendedName>
</protein>
<dbReference type="RefSeq" id="WP_154522033.1">
    <property type="nucleotide sequence ID" value="NZ_VUNJ01000004.1"/>
</dbReference>
<dbReference type="InterPro" id="IPR041965">
    <property type="entry name" value="TTRAP_sf"/>
</dbReference>
<dbReference type="Proteomes" id="UP000431913">
    <property type="component" value="Unassembled WGS sequence"/>
</dbReference>
<name>A0A6I2U5G2_9FIRM</name>
<dbReference type="AlphaFoldDB" id="A0A6I2U5G2"/>
<sequence>MSNLTFEEINLLCIYDGGSRQKTVAALKEMRGVLTDEDQALRELTDSALEKLGSMTEDEYSKLELYPDFDE</sequence>